<sequence>MLKPLAILALTGASAYAGAASTDLAGVWKGTLGKHSITACFNAAPNSNGSYYYQRFVTPIQLTQAQAGEPWIEDGQTGYWQLDAPQGDRLSGTWSKAPGDTPLPLALTRTSTEGCGGDAYNGPLEAAPLPVKVQRKEFEGHRYQLRTQGAQVSLRLEGDAPALKKINQQLERLAISPEGQEEFFSERREYLGRNGSGYTSEISVEPQYWSSQWITVKFYRWTAGMGRNGISWGLHSWNLKTGERIDPWTWVGGRQQWHDPYSGQVKLAPGFAAWLEKQTSVDEGCPAVSSYSTFDLSFDTQGLQLSTPAYGDGCDNELSFTWEQLAPMLSAQGKAALPSLRLP</sequence>
<dbReference type="Proteomes" id="UP000486534">
    <property type="component" value="Unassembled WGS sequence"/>
</dbReference>
<dbReference type="AlphaFoldDB" id="A0A7X1U732"/>
<evidence type="ECO:0000313" key="2">
    <source>
        <dbReference type="EMBL" id="MQA56835.1"/>
    </source>
</evidence>
<gene>
    <name evidence="2" type="ORF">GDH07_26285</name>
</gene>
<reference evidence="2 3" key="1">
    <citation type="submission" date="2019-10" db="EMBL/GenBank/DDBJ databases">
        <title>Pseudomonas dajingensis sp. nov., isolated from the profound head ulcers of farmed Murray cod (Maccullochella peelii peelii).</title>
        <authorList>
            <person name="Liu Y."/>
        </authorList>
    </citation>
    <scope>NUCLEOTIDE SEQUENCE [LARGE SCALE GENOMIC DNA]</scope>
    <source>
        <strain evidence="2 3">MC042</strain>
    </source>
</reference>
<feature type="signal peptide" evidence="1">
    <location>
        <begin position="1"/>
        <end position="19"/>
    </location>
</feature>
<protein>
    <submittedName>
        <fullName evidence="2">Uncharacterized protein</fullName>
    </submittedName>
</protein>
<dbReference type="RefSeq" id="WP_152899378.1">
    <property type="nucleotide sequence ID" value="NZ_WHUV01000005.1"/>
</dbReference>
<name>A0A7X1U732_9PSED</name>
<organism evidence="2 3">
    <name type="scientific">Pseudomonas piscis</name>
    <dbReference type="NCBI Taxonomy" id="2614538"/>
    <lineage>
        <taxon>Bacteria</taxon>
        <taxon>Pseudomonadati</taxon>
        <taxon>Pseudomonadota</taxon>
        <taxon>Gammaproteobacteria</taxon>
        <taxon>Pseudomonadales</taxon>
        <taxon>Pseudomonadaceae</taxon>
        <taxon>Pseudomonas</taxon>
    </lineage>
</organism>
<keyword evidence="1" id="KW-0732">Signal</keyword>
<evidence type="ECO:0000256" key="1">
    <source>
        <dbReference type="SAM" id="SignalP"/>
    </source>
</evidence>
<feature type="chain" id="PRO_5030676154" evidence="1">
    <location>
        <begin position="20"/>
        <end position="343"/>
    </location>
</feature>
<comment type="caution">
    <text evidence="2">The sequence shown here is derived from an EMBL/GenBank/DDBJ whole genome shotgun (WGS) entry which is preliminary data.</text>
</comment>
<accession>A0A7X1U732</accession>
<evidence type="ECO:0000313" key="3">
    <source>
        <dbReference type="Proteomes" id="UP000486534"/>
    </source>
</evidence>
<dbReference type="EMBL" id="WHUV01000005">
    <property type="protein sequence ID" value="MQA56835.1"/>
    <property type="molecule type" value="Genomic_DNA"/>
</dbReference>
<proteinExistence type="predicted"/>